<proteinExistence type="predicted"/>
<gene>
    <name evidence="3" type="ORF">HNQ81_000177</name>
</gene>
<keyword evidence="1" id="KW-1133">Transmembrane helix</keyword>
<dbReference type="AlphaFoldDB" id="A0A840UYA5"/>
<dbReference type="Gene3D" id="1.25.40.10">
    <property type="entry name" value="Tetratricopeptide repeat domain"/>
    <property type="match status" value="1"/>
</dbReference>
<dbReference type="EMBL" id="JACHEO010000001">
    <property type="protein sequence ID" value="MBB5346470.1"/>
    <property type="molecule type" value="Genomic_DNA"/>
</dbReference>
<evidence type="ECO:0000313" key="4">
    <source>
        <dbReference type="Proteomes" id="UP000539642"/>
    </source>
</evidence>
<dbReference type="Pfam" id="PF09976">
    <property type="entry name" value="TPR_21"/>
    <property type="match status" value="1"/>
</dbReference>
<dbReference type="InterPro" id="IPR018704">
    <property type="entry name" value="SecYEG/CpoB_TPR"/>
</dbReference>
<dbReference type="Proteomes" id="UP000539642">
    <property type="component" value="Unassembled WGS sequence"/>
</dbReference>
<evidence type="ECO:0000313" key="3">
    <source>
        <dbReference type="EMBL" id="MBB5346470.1"/>
    </source>
</evidence>
<protein>
    <submittedName>
        <fullName evidence="3">Putative negative regulator of RcsB-dependent stress response</fullName>
    </submittedName>
</protein>
<keyword evidence="1" id="KW-0812">Transmembrane</keyword>
<dbReference type="RefSeq" id="WP_183347353.1">
    <property type="nucleotide sequence ID" value="NZ_JACHEO010000001.1"/>
</dbReference>
<reference evidence="3 4" key="1">
    <citation type="submission" date="2020-08" db="EMBL/GenBank/DDBJ databases">
        <title>Genomic Encyclopedia of Type Strains, Phase IV (KMG-IV): sequencing the most valuable type-strain genomes for metagenomic binning, comparative biology and taxonomic classification.</title>
        <authorList>
            <person name="Goeker M."/>
        </authorList>
    </citation>
    <scope>NUCLEOTIDE SEQUENCE [LARGE SCALE GENOMIC DNA]</scope>
    <source>
        <strain evidence="3 4">DSM 28570</strain>
    </source>
</reference>
<comment type="caution">
    <text evidence="3">The sequence shown here is derived from an EMBL/GenBank/DDBJ whole genome shotgun (WGS) entry which is preliminary data.</text>
</comment>
<feature type="transmembrane region" description="Helical" evidence="1">
    <location>
        <begin position="43"/>
        <end position="61"/>
    </location>
</feature>
<name>A0A840UYA5_9BACT</name>
<sequence length="231" mass="25358">MGGESVFDKKHVEPSAMGDVEGLLEHFNLPPAVISYIRRNKRVIQVTVAAILITVVALALYDSYRQKRIEEATSALTTAMQKAGDDKEKALGAVAAEFAGTASARWAEVELAHLTMAGSKFKEAAEQYRRIRNDLDRSDPLYALTSFGFAQAKEAGHEYDEASAAYQELKDIDGYQAIGYTGIARILESQGKTDKAIETLTTYLSTLADKAPTDPGKRIIEDRIARLKVKQ</sequence>
<evidence type="ECO:0000259" key="2">
    <source>
        <dbReference type="Pfam" id="PF09976"/>
    </source>
</evidence>
<keyword evidence="1" id="KW-0472">Membrane</keyword>
<dbReference type="InterPro" id="IPR011990">
    <property type="entry name" value="TPR-like_helical_dom_sf"/>
</dbReference>
<accession>A0A840UYA5</accession>
<feature type="domain" description="Ancillary SecYEG translocon subunit/Cell division coordinator CpoB TPR" evidence="2">
    <location>
        <begin position="37"/>
        <end position="165"/>
    </location>
</feature>
<keyword evidence="4" id="KW-1185">Reference proteome</keyword>
<organism evidence="3 4">
    <name type="scientific">Desulfoprunum benzoelyticum</name>
    <dbReference type="NCBI Taxonomy" id="1506996"/>
    <lineage>
        <taxon>Bacteria</taxon>
        <taxon>Pseudomonadati</taxon>
        <taxon>Thermodesulfobacteriota</taxon>
        <taxon>Desulfobulbia</taxon>
        <taxon>Desulfobulbales</taxon>
        <taxon>Desulfobulbaceae</taxon>
        <taxon>Desulfoprunum</taxon>
    </lineage>
</organism>
<evidence type="ECO:0000256" key="1">
    <source>
        <dbReference type="SAM" id="Phobius"/>
    </source>
</evidence>
<dbReference type="SUPFAM" id="SSF48452">
    <property type="entry name" value="TPR-like"/>
    <property type="match status" value="1"/>
</dbReference>